<comment type="caution">
    <text evidence="13">The sequence shown here is derived from an EMBL/GenBank/DDBJ whole genome shotgun (WGS) entry which is preliminary data.</text>
</comment>
<dbReference type="PANTHER" id="PTHR22808">
    <property type="entry name" value="NCL1 YEAST -RELATED NOL1/NOP2/FMU SUN DOMAIN-CONTAINING"/>
    <property type="match status" value="1"/>
</dbReference>
<dbReference type="PANTHER" id="PTHR22808:SF1">
    <property type="entry name" value="RNA CYTOSINE-C(5)-METHYLTRANSFERASE NSUN2-RELATED"/>
    <property type="match status" value="1"/>
</dbReference>
<reference evidence="13 14" key="1">
    <citation type="submission" date="2024-10" db="EMBL/GenBank/DDBJ databases">
        <title>Updated reference genomes for cyclostephanoid diatoms.</title>
        <authorList>
            <person name="Roberts W.R."/>
            <person name="Alverson A.J."/>
        </authorList>
    </citation>
    <scope>NUCLEOTIDE SEQUENCE [LARGE SCALE GENOMIC DNA]</scope>
    <source>
        <strain evidence="13 14">AJA276-08</strain>
    </source>
</reference>
<keyword evidence="6 10" id="KW-0949">S-adenosyl-L-methionine</keyword>
<feature type="compositionally biased region" description="Basic and acidic residues" evidence="11">
    <location>
        <begin position="172"/>
        <end position="182"/>
    </location>
</feature>
<feature type="binding site" evidence="10">
    <location>
        <begin position="268"/>
        <end position="274"/>
    </location>
    <ligand>
        <name>S-adenosyl-L-methionine</name>
        <dbReference type="ChEBI" id="CHEBI:59789"/>
    </ligand>
</feature>
<evidence type="ECO:0000313" key="13">
    <source>
        <dbReference type="EMBL" id="KAL3775544.1"/>
    </source>
</evidence>
<proteinExistence type="inferred from homology"/>
<dbReference type="Pfam" id="PF25376">
    <property type="entry name" value="Pre-PUA_NSUN2"/>
    <property type="match status" value="1"/>
</dbReference>
<protein>
    <recommendedName>
        <fullName evidence="12">SAM-dependent MTase RsmB/NOP-type domain-containing protein</fullName>
    </recommendedName>
</protein>
<dbReference type="SUPFAM" id="SSF53335">
    <property type="entry name" value="S-adenosyl-L-methionine-dependent methyltransferases"/>
    <property type="match status" value="1"/>
</dbReference>
<keyword evidence="8 10" id="KW-0694">RNA-binding</keyword>
<evidence type="ECO:0000256" key="8">
    <source>
        <dbReference type="ARBA" id="ARBA00022884"/>
    </source>
</evidence>
<feature type="domain" description="SAM-dependent MTase RsmB/NOP-type" evidence="12">
    <location>
        <begin position="177"/>
        <end position="609"/>
    </location>
</feature>
<keyword evidence="7" id="KW-0819">tRNA processing</keyword>
<dbReference type="PROSITE" id="PS01153">
    <property type="entry name" value="NOL1_NOP2_SUN"/>
    <property type="match status" value="1"/>
</dbReference>
<dbReference type="InterPro" id="IPR029063">
    <property type="entry name" value="SAM-dependent_MTases_sf"/>
</dbReference>
<sequence>MGKSGKKWSRKRKVEERAEKSNKERKEYHGGAKDGYNVVKMSNAKFEAYYSYVGLHNSRYDAGNGRFVPCASDAEKHAERDLFMSTLSEVLPASFRVDRSLDQTIQRTILDELQQFIGKKMELEIELPRTSVPTGGRKEILERAGVSDSRNSKLNGSTDAKSAEDYDDDGEKEGNVGDEGKSDNGPIVVRRTIAPAKPIPFISSNDIILGYQLSVDKRTLRRNKSLETFHTWLKIQTDCGHITRQETVSMIPPVVLNVKEGMSVLDMCAAPGSKTCQLLEVVGGLPNTIPRDRDGTSLEPSGYVVANDADPKRAYMLVTQLRRMNSPSVFVTSCDGQFFPILDDKSVRGTEREGMFDRVLCDVPCSGDGTVRKNPGIWKHWNQLGSLALHPLQLSIALRSVRLTKVGGYMVYSTCSMNPMENESVVAELLRIADGSLVLEDPRHRMEGLIARPGWSTWKVLRENKNRTRKGMKEWKKKNNPKMQERRKEAEEKRIHKDCPPPIEPEANENQKDGEEEERNLIRSKYDTIPYIPPATWDNDALSERTKSLGFVEYTSFDQVEPDWNKRVRASCFPPTEEEARRFELHKCLRSLPQDMNTGGFFVALLKKVKPLSRLATERMNFLAKESRGAVEADAHLCRIGDVEEEEKKSDNNEVPVNESSATNVNVASMTNHDKLGEKIAEAVRAPNGKANKQHTKNKKKTDLGMEDFIPADPSIWPPLVEEYGLGPTFPKDQFMVRASGEAKVLYFISKSIKNDLIDCGIQDRVTVINSGLKGFERCSIQSTKVTYRVAQEGIQYVVPHMTKRIISANMDDFHSCVKEGFIPFDNFSESFQKGLDELNPGSFIVTLDGYENDISKKMYLVMWRRPNRMVNCFVTKIEKDAILSKMRALGYLVPEEEKAADDNSELGDEDGIMA</sequence>
<name>A0ABD3NJ63_9STRA</name>
<dbReference type="Pfam" id="PF25378">
    <property type="entry name" value="PUA_NSUN2"/>
    <property type="match status" value="1"/>
</dbReference>
<feature type="binding site" evidence="10">
    <location>
        <position position="335"/>
    </location>
    <ligand>
        <name>S-adenosyl-L-methionine</name>
        <dbReference type="ChEBI" id="CHEBI:59789"/>
    </ligand>
</feature>
<feature type="compositionally biased region" description="Basic and acidic residues" evidence="11">
    <location>
        <begin position="13"/>
        <end position="32"/>
    </location>
</feature>
<evidence type="ECO:0000256" key="1">
    <source>
        <dbReference type="ARBA" id="ARBA00004123"/>
    </source>
</evidence>
<dbReference type="PROSITE" id="PS51686">
    <property type="entry name" value="SAM_MT_RSMB_NOP"/>
    <property type="match status" value="1"/>
</dbReference>
<dbReference type="PRINTS" id="PR02011">
    <property type="entry name" value="RCMTNCL1"/>
</dbReference>
<organism evidence="13 14">
    <name type="scientific">Stephanodiscus triporus</name>
    <dbReference type="NCBI Taxonomy" id="2934178"/>
    <lineage>
        <taxon>Eukaryota</taxon>
        <taxon>Sar</taxon>
        <taxon>Stramenopiles</taxon>
        <taxon>Ochrophyta</taxon>
        <taxon>Bacillariophyta</taxon>
        <taxon>Coscinodiscophyceae</taxon>
        <taxon>Thalassiosirophycidae</taxon>
        <taxon>Stephanodiscales</taxon>
        <taxon>Stephanodiscaceae</taxon>
        <taxon>Stephanodiscus</taxon>
    </lineage>
</organism>
<feature type="compositionally biased region" description="Basic and acidic residues" evidence="11">
    <location>
        <begin position="509"/>
        <end position="518"/>
    </location>
</feature>
<dbReference type="InterPro" id="IPR057286">
    <property type="entry name" value="PUA_NSUN2"/>
</dbReference>
<evidence type="ECO:0000256" key="2">
    <source>
        <dbReference type="ARBA" id="ARBA00007494"/>
    </source>
</evidence>
<evidence type="ECO:0000256" key="7">
    <source>
        <dbReference type="ARBA" id="ARBA00022694"/>
    </source>
</evidence>
<feature type="region of interest" description="Disordered" evidence="11">
    <location>
        <begin position="134"/>
        <end position="187"/>
    </location>
</feature>
<dbReference type="AlphaFoldDB" id="A0ABD3NJ63"/>
<dbReference type="PRINTS" id="PR02008">
    <property type="entry name" value="RCMTFAMILY"/>
</dbReference>
<dbReference type="EMBL" id="JALLAZ020001408">
    <property type="protein sequence ID" value="KAL3775544.1"/>
    <property type="molecule type" value="Genomic_DNA"/>
</dbReference>
<dbReference type="InterPro" id="IPR023270">
    <property type="entry name" value="RCMT_NCL1"/>
</dbReference>
<comment type="subcellular location">
    <subcellularLocation>
        <location evidence="1">Nucleus</location>
    </subcellularLocation>
</comment>
<feature type="binding site" evidence="10">
    <location>
        <position position="308"/>
    </location>
    <ligand>
        <name>S-adenosyl-L-methionine</name>
        <dbReference type="ChEBI" id="CHEBI:59789"/>
    </ligand>
</feature>
<feature type="region of interest" description="Disordered" evidence="11">
    <location>
        <begin position="1"/>
        <end position="34"/>
    </location>
</feature>
<keyword evidence="3" id="KW-0820">tRNA-binding</keyword>
<evidence type="ECO:0000256" key="4">
    <source>
        <dbReference type="ARBA" id="ARBA00022603"/>
    </source>
</evidence>
<feature type="compositionally biased region" description="Basic residues" evidence="11">
    <location>
        <begin position="1"/>
        <end position="12"/>
    </location>
</feature>
<feature type="compositionally biased region" description="Basic and acidic residues" evidence="11">
    <location>
        <begin position="483"/>
        <end position="499"/>
    </location>
</feature>
<feature type="binding site" evidence="10">
    <location>
        <position position="362"/>
    </location>
    <ligand>
        <name>S-adenosyl-L-methionine</name>
        <dbReference type="ChEBI" id="CHEBI:59789"/>
    </ligand>
</feature>
<dbReference type="GO" id="GO:0005634">
    <property type="term" value="C:nucleus"/>
    <property type="evidence" value="ECO:0007669"/>
    <property type="project" value="UniProtKB-SubCell"/>
</dbReference>
<dbReference type="GO" id="GO:0000049">
    <property type="term" value="F:tRNA binding"/>
    <property type="evidence" value="ECO:0007669"/>
    <property type="project" value="UniProtKB-KW"/>
</dbReference>
<evidence type="ECO:0000256" key="5">
    <source>
        <dbReference type="ARBA" id="ARBA00022679"/>
    </source>
</evidence>
<keyword evidence="9" id="KW-0539">Nucleus</keyword>
<dbReference type="InterPro" id="IPR049560">
    <property type="entry name" value="MeTrfase_RsmB-F_NOP2_cat"/>
</dbReference>
<gene>
    <name evidence="13" type="ORF">ACHAW5_001563</name>
</gene>
<dbReference type="InterPro" id="IPR057285">
    <property type="entry name" value="Pre-PUA_NSUN2"/>
</dbReference>
<feature type="active site" description="Nucleophile" evidence="10">
    <location>
        <position position="415"/>
    </location>
</feature>
<keyword evidence="14" id="KW-1185">Reference proteome</keyword>
<evidence type="ECO:0000313" key="14">
    <source>
        <dbReference type="Proteomes" id="UP001530315"/>
    </source>
</evidence>
<dbReference type="Pfam" id="PF01189">
    <property type="entry name" value="Methyltr_RsmB-F"/>
    <property type="match status" value="1"/>
</dbReference>
<accession>A0ABD3NJ63</accession>
<dbReference type="Proteomes" id="UP001530315">
    <property type="component" value="Unassembled WGS sequence"/>
</dbReference>
<evidence type="ECO:0000256" key="9">
    <source>
        <dbReference type="ARBA" id="ARBA00023242"/>
    </source>
</evidence>
<dbReference type="GO" id="GO:0030488">
    <property type="term" value="P:tRNA methylation"/>
    <property type="evidence" value="ECO:0007669"/>
    <property type="project" value="UniProtKB-ARBA"/>
</dbReference>
<dbReference type="Gene3D" id="3.40.50.150">
    <property type="entry name" value="Vaccinia Virus protein VP39"/>
    <property type="match status" value="2"/>
</dbReference>
<dbReference type="InterPro" id="IPR023267">
    <property type="entry name" value="RCMT"/>
</dbReference>
<evidence type="ECO:0000259" key="12">
    <source>
        <dbReference type="PROSITE" id="PS51686"/>
    </source>
</evidence>
<dbReference type="GO" id="GO:0008168">
    <property type="term" value="F:methyltransferase activity"/>
    <property type="evidence" value="ECO:0007669"/>
    <property type="project" value="UniProtKB-KW"/>
</dbReference>
<evidence type="ECO:0000256" key="3">
    <source>
        <dbReference type="ARBA" id="ARBA00022555"/>
    </source>
</evidence>
<evidence type="ECO:0000256" key="11">
    <source>
        <dbReference type="SAM" id="MobiDB-lite"/>
    </source>
</evidence>
<evidence type="ECO:0000256" key="6">
    <source>
        <dbReference type="ARBA" id="ARBA00022691"/>
    </source>
</evidence>
<comment type="similarity">
    <text evidence="2 10">Belongs to the class I-like SAM-binding methyltransferase superfamily. RsmB/NOP family.</text>
</comment>
<dbReference type="InterPro" id="IPR018314">
    <property type="entry name" value="RsmB/NOL1/NOP2-like_CS"/>
</dbReference>
<evidence type="ECO:0000256" key="10">
    <source>
        <dbReference type="PROSITE-ProRule" id="PRU01023"/>
    </source>
</evidence>
<feature type="compositionally biased region" description="Polar residues" evidence="11">
    <location>
        <begin position="148"/>
        <end position="160"/>
    </location>
</feature>
<feature type="region of interest" description="Disordered" evidence="11">
    <location>
        <begin position="473"/>
        <end position="518"/>
    </location>
</feature>
<keyword evidence="4 10" id="KW-0489">Methyltransferase</keyword>
<dbReference type="InterPro" id="IPR001678">
    <property type="entry name" value="MeTrfase_RsmB-F_NOP2_dom"/>
</dbReference>
<keyword evidence="5 10" id="KW-0808">Transferase</keyword>